<reference evidence="1 2" key="1">
    <citation type="submission" date="2021-03" db="EMBL/GenBank/DDBJ databases">
        <title>Sequencing the genomes of 1000 actinobacteria strains.</title>
        <authorList>
            <person name="Klenk H.-P."/>
        </authorList>
    </citation>
    <scope>NUCLEOTIDE SEQUENCE [LARGE SCALE GENOMIC DNA]</scope>
    <source>
        <strain evidence="1 2">DSM 14566</strain>
    </source>
</reference>
<dbReference type="EMBL" id="JAGIOD010000002">
    <property type="protein sequence ID" value="MBP2383974.1"/>
    <property type="molecule type" value="Genomic_DNA"/>
</dbReference>
<dbReference type="InterPro" id="IPR001345">
    <property type="entry name" value="PG/BPGM_mutase_AS"/>
</dbReference>
<dbReference type="GO" id="GO:0004619">
    <property type="term" value="F:phosphoglycerate mutase activity"/>
    <property type="evidence" value="ECO:0007669"/>
    <property type="project" value="UniProtKB-EC"/>
</dbReference>
<dbReference type="InterPro" id="IPR050275">
    <property type="entry name" value="PGM_Phosphatase"/>
</dbReference>
<dbReference type="EC" id="5.4.2.12" evidence="1"/>
<evidence type="ECO:0000313" key="2">
    <source>
        <dbReference type="Proteomes" id="UP001519290"/>
    </source>
</evidence>
<dbReference type="PROSITE" id="PS00175">
    <property type="entry name" value="PG_MUTASE"/>
    <property type="match status" value="1"/>
</dbReference>
<accession>A0ABS4X685</accession>
<dbReference type="PANTHER" id="PTHR48100:SF62">
    <property type="entry name" value="GLUCOSYL-3-PHOSPHOGLYCERATE PHOSPHATASE"/>
    <property type="match status" value="1"/>
</dbReference>
<evidence type="ECO:0000313" key="1">
    <source>
        <dbReference type="EMBL" id="MBP2383974.1"/>
    </source>
</evidence>
<proteinExistence type="predicted"/>
<organism evidence="1 2">
    <name type="scientific">Brachybacterium sacelli</name>
    <dbReference type="NCBI Taxonomy" id="173364"/>
    <lineage>
        <taxon>Bacteria</taxon>
        <taxon>Bacillati</taxon>
        <taxon>Actinomycetota</taxon>
        <taxon>Actinomycetes</taxon>
        <taxon>Micrococcales</taxon>
        <taxon>Dermabacteraceae</taxon>
        <taxon>Brachybacterium</taxon>
    </lineage>
</organism>
<comment type="caution">
    <text evidence="1">The sequence shown here is derived from an EMBL/GenBank/DDBJ whole genome shotgun (WGS) entry which is preliminary data.</text>
</comment>
<gene>
    <name evidence="1" type="ORF">JOF43_003963</name>
</gene>
<name>A0ABS4X685_9MICO</name>
<dbReference type="SUPFAM" id="SSF53254">
    <property type="entry name" value="Phosphoglycerate mutase-like"/>
    <property type="match status" value="1"/>
</dbReference>
<keyword evidence="2" id="KW-1185">Reference proteome</keyword>
<dbReference type="RefSeq" id="WP_209904876.1">
    <property type="nucleotide sequence ID" value="NZ_BAAAJW010000001.1"/>
</dbReference>
<dbReference type="InterPro" id="IPR013078">
    <property type="entry name" value="His_Pase_superF_clade-1"/>
</dbReference>
<dbReference type="Proteomes" id="UP001519290">
    <property type="component" value="Unassembled WGS sequence"/>
</dbReference>
<dbReference type="Pfam" id="PF00300">
    <property type="entry name" value="His_Phos_1"/>
    <property type="match status" value="1"/>
</dbReference>
<dbReference type="PANTHER" id="PTHR48100">
    <property type="entry name" value="BROAD-SPECIFICITY PHOSPHATASE YOR283W-RELATED"/>
    <property type="match status" value="1"/>
</dbReference>
<protein>
    <submittedName>
        <fullName evidence="1">Phosphoglycerate mutase</fullName>
        <ecNumber evidence="1">5.4.2.12</ecNumber>
    </submittedName>
</protein>
<dbReference type="CDD" id="cd07067">
    <property type="entry name" value="HP_PGM_like"/>
    <property type="match status" value="1"/>
</dbReference>
<sequence>MRSPHAPGGHVRTRLVLVRHGQTDYNREGRLQGQVDIPLNEAGTRQAAVLAATVAENPPDLLVSSPLERARDTAAIVGDASGLDVTTDEAFLERGFGRWEGLRGEEIRRHWPAEHADWRAHRPVHGLGVEDRPAVGERVAAACRQLVAENTGGTVMVIAHGAAITLGITALLGLDADGFRGVAGLENCHRSVLEPLTSDTTGELMRLVSHNLPPDFH</sequence>
<dbReference type="SMART" id="SM00855">
    <property type="entry name" value="PGAM"/>
    <property type="match status" value="1"/>
</dbReference>
<keyword evidence="1" id="KW-0413">Isomerase</keyword>
<dbReference type="InterPro" id="IPR029033">
    <property type="entry name" value="His_PPase_superfam"/>
</dbReference>
<dbReference type="Gene3D" id="3.40.50.1240">
    <property type="entry name" value="Phosphoglycerate mutase-like"/>
    <property type="match status" value="1"/>
</dbReference>